<dbReference type="InterPro" id="IPR051316">
    <property type="entry name" value="Zinc-reg_GTPase_activator"/>
</dbReference>
<gene>
    <name evidence="7" type="ORF">JK359_24910</name>
</gene>
<dbReference type="PANTHER" id="PTHR13748:SF62">
    <property type="entry name" value="COBW DOMAIN-CONTAINING PROTEIN"/>
    <property type="match status" value="1"/>
</dbReference>
<keyword evidence="8" id="KW-1185">Reference proteome</keyword>
<comment type="similarity">
    <text evidence="4">Belongs to the SIMIBI class G3E GTPase family. ZNG1 subfamily.</text>
</comment>
<dbReference type="Pfam" id="PF02492">
    <property type="entry name" value="cobW"/>
    <property type="match status" value="1"/>
</dbReference>
<evidence type="ECO:0000313" key="7">
    <source>
        <dbReference type="EMBL" id="MBL1085172.1"/>
    </source>
</evidence>
<dbReference type="InterPro" id="IPR027417">
    <property type="entry name" value="P-loop_NTPase"/>
</dbReference>
<dbReference type="SUPFAM" id="SSF52540">
    <property type="entry name" value="P-loop containing nucleoside triphosphate hydrolases"/>
    <property type="match status" value="1"/>
</dbReference>
<feature type="domain" description="CobW C-terminal" evidence="6">
    <location>
        <begin position="255"/>
        <end position="346"/>
    </location>
</feature>
<keyword evidence="2" id="KW-0378">Hydrolase</keyword>
<keyword evidence="3" id="KW-0143">Chaperone</keyword>
<organism evidence="7 8">
    <name type="scientific">Streptomyces actinomycinicus</name>
    <dbReference type="NCBI Taxonomy" id="1695166"/>
    <lineage>
        <taxon>Bacteria</taxon>
        <taxon>Bacillati</taxon>
        <taxon>Actinomycetota</taxon>
        <taxon>Actinomycetes</taxon>
        <taxon>Kitasatosporales</taxon>
        <taxon>Streptomycetaceae</taxon>
        <taxon>Streptomyces</taxon>
    </lineage>
</organism>
<accession>A0A937EMM6</accession>
<dbReference type="GO" id="GO:0000166">
    <property type="term" value="F:nucleotide binding"/>
    <property type="evidence" value="ECO:0007669"/>
    <property type="project" value="UniProtKB-KW"/>
</dbReference>
<evidence type="ECO:0000256" key="1">
    <source>
        <dbReference type="ARBA" id="ARBA00022741"/>
    </source>
</evidence>
<dbReference type="GO" id="GO:0005737">
    <property type="term" value="C:cytoplasm"/>
    <property type="evidence" value="ECO:0007669"/>
    <property type="project" value="TreeGrafter"/>
</dbReference>
<dbReference type="EMBL" id="JAERRK010000014">
    <property type="protein sequence ID" value="MBL1085172.1"/>
    <property type="molecule type" value="Genomic_DNA"/>
</dbReference>
<proteinExistence type="inferred from homology"/>
<dbReference type="Gene3D" id="3.30.1220.10">
    <property type="entry name" value="CobW-like, C-terminal domain"/>
    <property type="match status" value="1"/>
</dbReference>
<evidence type="ECO:0000256" key="4">
    <source>
        <dbReference type="ARBA" id="ARBA00034320"/>
    </source>
</evidence>
<keyword evidence="1" id="KW-0547">Nucleotide-binding</keyword>
<comment type="caution">
    <text evidence="7">The sequence shown here is derived from an EMBL/GenBank/DDBJ whole genome shotgun (WGS) entry which is preliminary data.</text>
</comment>
<dbReference type="InterPro" id="IPR036627">
    <property type="entry name" value="CobW-likC_sf"/>
</dbReference>
<protein>
    <submittedName>
        <fullName evidence="7">GTP-binding protein</fullName>
    </submittedName>
</protein>
<name>A0A937EMM6_9ACTN</name>
<dbReference type="SMART" id="SM00833">
    <property type="entry name" value="CobW_C"/>
    <property type="match status" value="1"/>
</dbReference>
<evidence type="ECO:0000256" key="2">
    <source>
        <dbReference type="ARBA" id="ARBA00022801"/>
    </source>
</evidence>
<evidence type="ECO:0000313" key="8">
    <source>
        <dbReference type="Proteomes" id="UP000661858"/>
    </source>
</evidence>
<comment type="catalytic activity">
    <reaction evidence="5">
        <text>GTP + H2O = GDP + phosphate + H(+)</text>
        <dbReference type="Rhea" id="RHEA:19669"/>
        <dbReference type="ChEBI" id="CHEBI:15377"/>
        <dbReference type="ChEBI" id="CHEBI:15378"/>
        <dbReference type="ChEBI" id="CHEBI:37565"/>
        <dbReference type="ChEBI" id="CHEBI:43474"/>
        <dbReference type="ChEBI" id="CHEBI:58189"/>
    </reaction>
    <physiologicalReaction direction="left-to-right" evidence="5">
        <dbReference type="Rhea" id="RHEA:19670"/>
    </physiologicalReaction>
</comment>
<evidence type="ECO:0000256" key="5">
    <source>
        <dbReference type="ARBA" id="ARBA00049117"/>
    </source>
</evidence>
<dbReference type="Pfam" id="PF07683">
    <property type="entry name" value="CobW_C"/>
    <property type="match status" value="1"/>
</dbReference>
<dbReference type="PANTHER" id="PTHR13748">
    <property type="entry name" value="COBW-RELATED"/>
    <property type="match status" value="1"/>
</dbReference>
<sequence length="378" mass="40811">MCQRGRPLGNSISLGYRGGPQQVPVVVLAGFLGSGKTTLLNHLLHRSGGSRIGAVVNDFGAIEIDAMAVAGALGDSTVSLGNGCLCCAVDASELDLYLDRLAAPAAGIDVIVIEASGLAEPQELVRMVLASEHPRVVYGGLVEVVDAAEFDDTRARHPEIDRHLALTDLVVVNKLDRADDPGRILGLVRTLTDRAAVVPATYGRIDPEFLFDCRPSEERIGQLSFDDLHEPGETDGEPDGECGAHVHAGHLHTGYDSLSFTSGVPLEPRRLMRFLDSRPEGLYRIKGYVDFGPCDPLNRYAVHAVGRFLRFYPEPWPAGEDRRTQLVLIGSGIGTDGLGKELEACKNDAPHADEHGMWGVLRYVQGSEEEPDAEAYDR</sequence>
<dbReference type="GO" id="GO:0016787">
    <property type="term" value="F:hydrolase activity"/>
    <property type="evidence" value="ECO:0007669"/>
    <property type="project" value="UniProtKB-KW"/>
</dbReference>
<dbReference type="Proteomes" id="UP000661858">
    <property type="component" value="Unassembled WGS sequence"/>
</dbReference>
<dbReference type="RefSeq" id="WP_201839884.1">
    <property type="nucleotide sequence ID" value="NZ_JAERRK010000014.1"/>
</dbReference>
<dbReference type="InterPro" id="IPR011629">
    <property type="entry name" value="CobW-like_C"/>
</dbReference>
<dbReference type="CDD" id="cd03112">
    <property type="entry name" value="CobW-like"/>
    <property type="match status" value="1"/>
</dbReference>
<dbReference type="SUPFAM" id="SSF90002">
    <property type="entry name" value="Hypothetical protein YjiA, C-terminal domain"/>
    <property type="match status" value="1"/>
</dbReference>
<dbReference type="Gene3D" id="3.40.50.300">
    <property type="entry name" value="P-loop containing nucleotide triphosphate hydrolases"/>
    <property type="match status" value="1"/>
</dbReference>
<reference evidence="7" key="1">
    <citation type="submission" date="2021-01" db="EMBL/GenBank/DDBJ databases">
        <title>WGS of actinomycetes isolated from Thailand.</title>
        <authorList>
            <person name="Thawai C."/>
        </authorList>
    </citation>
    <scope>NUCLEOTIDE SEQUENCE</scope>
    <source>
        <strain evidence="7">RCU-197</strain>
    </source>
</reference>
<dbReference type="AlphaFoldDB" id="A0A937EMM6"/>
<evidence type="ECO:0000259" key="6">
    <source>
        <dbReference type="SMART" id="SM00833"/>
    </source>
</evidence>
<dbReference type="InterPro" id="IPR003495">
    <property type="entry name" value="CobW/HypB/UreG_nucleotide-bd"/>
</dbReference>
<evidence type="ECO:0000256" key="3">
    <source>
        <dbReference type="ARBA" id="ARBA00023186"/>
    </source>
</evidence>